<gene>
    <name evidence="3" type="ORF">DXB93_00515</name>
    <name evidence="2" type="ORF">PM738_02810</name>
</gene>
<accession>A0A3E3ADS8</accession>
<dbReference type="PANTHER" id="PTHR40044:SF1">
    <property type="entry name" value="INTEGRAL MEMBRANE PROTEIN"/>
    <property type="match status" value="1"/>
</dbReference>
<comment type="caution">
    <text evidence="3">The sequence shown here is derived from an EMBL/GenBank/DDBJ whole genome shotgun (WGS) entry which is preliminary data.</text>
</comment>
<dbReference type="InterPro" id="IPR010387">
    <property type="entry name" value="QueT"/>
</dbReference>
<sequence length="160" mass="17527">MNKGISVKLVVINAMIAGVYAVLTLAISPIAYSEIQFRLSEIIVFLAFYNRRYIPGLTIGCIIANLFSPMGMLDIVFGTLSTIIVCIAMYLIKNRYLAAGAGAIITGMIIGAELWYAFNIPYVINAIYVAVGELIVLIIGALVFKSLEKNDRLMNLLDLK</sequence>
<dbReference type="EMBL" id="QUSL01000001">
    <property type="protein sequence ID" value="RGD87192.1"/>
    <property type="molecule type" value="Genomic_DNA"/>
</dbReference>
<reference evidence="2" key="2">
    <citation type="submission" date="2023-01" db="EMBL/GenBank/DDBJ databases">
        <title>Human gut microbiome strain richness.</title>
        <authorList>
            <person name="Chen-Liaw A."/>
        </authorList>
    </citation>
    <scope>NUCLEOTIDE SEQUENCE</scope>
    <source>
        <strain evidence="2">1001217st2_G6_1001217B_191108</strain>
    </source>
</reference>
<keyword evidence="1" id="KW-0812">Transmembrane</keyword>
<evidence type="ECO:0000313" key="3">
    <source>
        <dbReference type="EMBL" id="RGD87192.1"/>
    </source>
</evidence>
<dbReference type="AlphaFoldDB" id="A0A3E3ADS8"/>
<feature type="transmembrane region" description="Helical" evidence="1">
    <location>
        <begin position="97"/>
        <end position="116"/>
    </location>
</feature>
<proteinExistence type="predicted"/>
<dbReference type="PANTHER" id="PTHR40044">
    <property type="entry name" value="INTEGRAL MEMBRANE PROTEIN-RELATED"/>
    <property type="match status" value="1"/>
</dbReference>
<feature type="transmembrane region" description="Helical" evidence="1">
    <location>
        <begin position="53"/>
        <end position="69"/>
    </location>
</feature>
<organism evidence="3 4">
    <name type="scientific">Thomasclavelia ramosa</name>
    <dbReference type="NCBI Taxonomy" id="1547"/>
    <lineage>
        <taxon>Bacteria</taxon>
        <taxon>Bacillati</taxon>
        <taxon>Bacillota</taxon>
        <taxon>Erysipelotrichia</taxon>
        <taxon>Erysipelotrichales</taxon>
        <taxon>Coprobacillaceae</taxon>
        <taxon>Thomasclavelia</taxon>
    </lineage>
</organism>
<protein>
    <submittedName>
        <fullName evidence="3">QueT transporter family protein</fullName>
    </submittedName>
</protein>
<feature type="transmembrane region" description="Helical" evidence="1">
    <location>
        <begin position="122"/>
        <end position="144"/>
    </location>
</feature>
<feature type="transmembrane region" description="Helical" evidence="1">
    <location>
        <begin position="12"/>
        <end position="32"/>
    </location>
</feature>
<dbReference type="GeneID" id="64197972"/>
<keyword evidence="1" id="KW-1133">Transmembrane helix</keyword>
<evidence type="ECO:0000313" key="2">
    <source>
        <dbReference type="EMBL" id="MDB7082721.1"/>
    </source>
</evidence>
<dbReference type="Proteomes" id="UP001211987">
    <property type="component" value="Unassembled WGS sequence"/>
</dbReference>
<dbReference type="EMBL" id="JAQLKE010000003">
    <property type="protein sequence ID" value="MDB7082721.1"/>
    <property type="molecule type" value="Genomic_DNA"/>
</dbReference>
<feature type="transmembrane region" description="Helical" evidence="1">
    <location>
        <begin position="75"/>
        <end position="92"/>
    </location>
</feature>
<keyword evidence="1" id="KW-0472">Membrane</keyword>
<dbReference type="RefSeq" id="WP_003537067.1">
    <property type="nucleotide sequence ID" value="NZ_AP031443.1"/>
</dbReference>
<name>A0A3E3ADS8_9FIRM</name>
<dbReference type="Pfam" id="PF06177">
    <property type="entry name" value="QueT"/>
    <property type="match status" value="1"/>
</dbReference>
<dbReference type="PIRSF" id="PIRSF031501">
    <property type="entry name" value="QueT"/>
    <property type="match status" value="1"/>
</dbReference>
<dbReference type="Proteomes" id="UP000261032">
    <property type="component" value="Unassembled WGS sequence"/>
</dbReference>
<evidence type="ECO:0000256" key="1">
    <source>
        <dbReference type="SAM" id="Phobius"/>
    </source>
</evidence>
<evidence type="ECO:0000313" key="4">
    <source>
        <dbReference type="Proteomes" id="UP000261032"/>
    </source>
</evidence>
<reference evidence="3 4" key="1">
    <citation type="submission" date="2018-08" db="EMBL/GenBank/DDBJ databases">
        <title>A genome reference for cultivated species of the human gut microbiota.</title>
        <authorList>
            <person name="Zou Y."/>
            <person name="Xue W."/>
            <person name="Luo G."/>
        </authorList>
    </citation>
    <scope>NUCLEOTIDE SEQUENCE [LARGE SCALE GENOMIC DNA]</scope>
    <source>
        <strain evidence="3 4">OM06-4</strain>
    </source>
</reference>